<name>A0A0L8HM40_OCTBM</name>
<organism evidence="1">
    <name type="scientific">Octopus bimaculoides</name>
    <name type="common">California two-spotted octopus</name>
    <dbReference type="NCBI Taxonomy" id="37653"/>
    <lineage>
        <taxon>Eukaryota</taxon>
        <taxon>Metazoa</taxon>
        <taxon>Spiralia</taxon>
        <taxon>Lophotrochozoa</taxon>
        <taxon>Mollusca</taxon>
        <taxon>Cephalopoda</taxon>
        <taxon>Coleoidea</taxon>
        <taxon>Octopodiformes</taxon>
        <taxon>Octopoda</taxon>
        <taxon>Incirrata</taxon>
        <taxon>Octopodidae</taxon>
        <taxon>Octopus</taxon>
    </lineage>
</organism>
<gene>
    <name evidence="1" type="ORF">OCBIM_22012410mg</name>
</gene>
<dbReference type="EMBL" id="KQ417911">
    <property type="protein sequence ID" value="KOF89855.1"/>
    <property type="molecule type" value="Genomic_DNA"/>
</dbReference>
<accession>A0A0L8HM40</accession>
<dbReference type="AlphaFoldDB" id="A0A0L8HM40"/>
<sequence>MLSVFIPVSNSMVNTLFCDMGGRLLMIDLLSNQFCYLAFVSLSGNNSYFWPNSIPISCDYVLSRLR</sequence>
<proteinExistence type="predicted"/>
<protein>
    <submittedName>
        <fullName evidence="1">Uncharacterized protein</fullName>
    </submittedName>
</protein>
<evidence type="ECO:0000313" key="1">
    <source>
        <dbReference type="EMBL" id="KOF89855.1"/>
    </source>
</evidence>
<reference evidence="1" key="1">
    <citation type="submission" date="2015-07" db="EMBL/GenBank/DDBJ databases">
        <title>MeaNS - Measles Nucleotide Surveillance Program.</title>
        <authorList>
            <person name="Tran T."/>
            <person name="Druce J."/>
        </authorList>
    </citation>
    <scope>NUCLEOTIDE SEQUENCE</scope>
    <source>
        <strain evidence="1">UCB-OBI-ISO-001</strain>
        <tissue evidence="1">Gonad</tissue>
    </source>
</reference>